<protein>
    <recommendedName>
        <fullName evidence="4">F-box domain-containing protein</fullName>
    </recommendedName>
</protein>
<evidence type="ECO:0000313" key="3">
    <source>
        <dbReference type="Proteomes" id="UP001304243"/>
    </source>
</evidence>
<sequence length="345" mass="38730">MNTTVDKHTGLLDLPNELVMYILANFLDLSDLWRLYQTNSQLRMFASTVIQTTWKIDMKSSMKVQCRAALIALQDMATQHAHIPLSITTKEETEDALLTVAAGYDSEKEQVLQQKIMRGISSYKHKYVLIQDIDIRNRIRTAVGLIFHHAVFVSAIIRCRRSSISSFCCSSSTTTSSTATSSTTSSSSSPPSTSISSSTETRKTNDNDAHRALAIAMVRLLTKLDTSFDSYHREVTYTLADEIKAFLEYTGHKLLAKQTRQTQQLLLHSMSACFDLMGAALVFKVLGDNHVDYAVQRTCELFGSTCGNFKSVLLTDLLNHWLIMKREVGTSELCRYVRIEIEKTG</sequence>
<dbReference type="Proteomes" id="UP001304243">
    <property type="component" value="Unassembled WGS sequence"/>
</dbReference>
<proteinExistence type="predicted"/>
<keyword evidence="3" id="KW-1185">Reference proteome</keyword>
<evidence type="ECO:0008006" key="4">
    <source>
        <dbReference type="Google" id="ProtNLM"/>
    </source>
</evidence>
<comment type="caution">
    <text evidence="2">The sequence shown here is derived from an EMBL/GenBank/DDBJ whole genome shotgun (WGS) entry which is preliminary data.</text>
</comment>
<feature type="compositionally biased region" description="Low complexity" evidence="1">
    <location>
        <begin position="167"/>
        <end position="199"/>
    </location>
</feature>
<dbReference type="InterPro" id="IPR036047">
    <property type="entry name" value="F-box-like_dom_sf"/>
</dbReference>
<dbReference type="AlphaFoldDB" id="A0AAN7HU00"/>
<dbReference type="GeneID" id="89944117"/>
<organism evidence="2 3">
    <name type="scientific">Mucor velutinosus</name>
    <dbReference type="NCBI Taxonomy" id="708070"/>
    <lineage>
        <taxon>Eukaryota</taxon>
        <taxon>Fungi</taxon>
        <taxon>Fungi incertae sedis</taxon>
        <taxon>Mucoromycota</taxon>
        <taxon>Mucoromycotina</taxon>
        <taxon>Mucoromycetes</taxon>
        <taxon>Mucorales</taxon>
        <taxon>Mucorineae</taxon>
        <taxon>Mucoraceae</taxon>
        <taxon>Mucor</taxon>
    </lineage>
</organism>
<name>A0AAN7HU00_9FUNG</name>
<dbReference type="EMBL" id="JASEJX010000013">
    <property type="protein sequence ID" value="KAK4517085.1"/>
    <property type="molecule type" value="Genomic_DNA"/>
</dbReference>
<dbReference type="SUPFAM" id="SSF81383">
    <property type="entry name" value="F-box domain"/>
    <property type="match status" value="1"/>
</dbReference>
<dbReference type="RefSeq" id="XP_064683751.1">
    <property type="nucleotide sequence ID" value="XM_064819831.1"/>
</dbReference>
<evidence type="ECO:0000256" key="1">
    <source>
        <dbReference type="SAM" id="MobiDB-lite"/>
    </source>
</evidence>
<gene>
    <name evidence="2" type="ORF">ATC70_000415</name>
</gene>
<evidence type="ECO:0000313" key="2">
    <source>
        <dbReference type="EMBL" id="KAK4517085.1"/>
    </source>
</evidence>
<accession>A0AAN7HU00</accession>
<dbReference type="CDD" id="cd09917">
    <property type="entry name" value="F-box_SF"/>
    <property type="match status" value="1"/>
</dbReference>
<reference evidence="2 3" key="1">
    <citation type="submission" date="2022-11" db="EMBL/GenBank/DDBJ databases">
        <title>Mucor velutinosus strain NIH1002 WGS.</title>
        <authorList>
            <person name="Subramanian P."/>
            <person name="Mullikin J.C."/>
            <person name="Segre J.A."/>
            <person name="Zelazny A.M."/>
        </authorList>
    </citation>
    <scope>NUCLEOTIDE SEQUENCE [LARGE SCALE GENOMIC DNA]</scope>
    <source>
        <strain evidence="2 3">NIH1002</strain>
    </source>
</reference>
<feature type="region of interest" description="Disordered" evidence="1">
    <location>
        <begin position="167"/>
        <end position="204"/>
    </location>
</feature>